<dbReference type="PANTHER" id="PTHR48228">
    <property type="entry name" value="SUCCINYL-COA--D-CITRAMALATE COA-TRANSFERASE"/>
    <property type="match status" value="1"/>
</dbReference>
<dbReference type="EMBL" id="JAWJBA010000001">
    <property type="protein sequence ID" value="MDV2683650.1"/>
    <property type="molecule type" value="Genomic_DNA"/>
</dbReference>
<protein>
    <submittedName>
        <fullName evidence="1">CoA transferase</fullName>
        <ecNumber evidence="1">2.8.3.-</ecNumber>
    </submittedName>
</protein>
<dbReference type="InterPro" id="IPR044855">
    <property type="entry name" value="CoA-Trfase_III_dom3_sf"/>
</dbReference>
<dbReference type="EC" id="2.8.3.-" evidence="1"/>
<reference evidence="1 2" key="1">
    <citation type="submission" date="2023-10" db="EMBL/GenBank/DDBJ databases">
        <title>Screening of Alkalihalobacillus lindianensis BZ-TG-R113 and Its Alleviation of Salt Stress on Rapeseed Growth.</title>
        <authorList>
            <person name="Zhao B."/>
            <person name="Guo T."/>
        </authorList>
    </citation>
    <scope>NUCLEOTIDE SEQUENCE [LARGE SCALE GENOMIC DNA]</scope>
    <source>
        <strain evidence="1 2">BZ-TG-R113</strain>
    </source>
</reference>
<evidence type="ECO:0000313" key="2">
    <source>
        <dbReference type="Proteomes" id="UP001287282"/>
    </source>
</evidence>
<dbReference type="SUPFAM" id="SSF89796">
    <property type="entry name" value="CoA-transferase family III (CaiB/BaiF)"/>
    <property type="match status" value="1"/>
</dbReference>
<dbReference type="InterPro" id="IPR023606">
    <property type="entry name" value="CoA-Trfase_III_dom_1_sf"/>
</dbReference>
<dbReference type="InterPro" id="IPR050509">
    <property type="entry name" value="CoA-transferase_III"/>
</dbReference>
<keyword evidence="2" id="KW-1185">Reference proteome</keyword>
<keyword evidence="1" id="KW-0808">Transferase</keyword>
<sequence length="354" mass="40231">MMKNMLDSIQVIDFTNYLPGPYATLRLGNMGATITKIEPPNGDPALHLSTMHEGEGVIYSATNWNKQSTHLNLKDKADQDKVMKMIEQADVVIESYRPGVMEKFGLSYEQVKKVNRTIIYCSISGYGQETEHKKGLGSHDINYMAETGFLSLLTDKEGRPIHPKIQFADYIGGMYASEQILAALVNRGLTNKGCYIDLSLTDPLHAMLGAHDLIYRETKRPDGVDELNGQYVCYSIYETKDGRFMALGALEKKFWNQLCIEVDQPNWLSKGQDRHDQEGSISADVIELFKSRTFDEWCEFSLRVDCCLAPVYTTAEGIEAPLLKERGLMDRLPDHRTRVRTTPIRTLKREERFI</sequence>
<comment type="caution">
    <text evidence="1">The sequence shown here is derived from an EMBL/GenBank/DDBJ whole genome shotgun (WGS) entry which is preliminary data.</text>
</comment>
<name>A0ABU3X6Y1_9BACI</name>
<dbReference type="RefSeq" id="WP_317120951.1">
    <property type="nucleotide sequence ID" value="NZ_JAWJBA010000001.1"/>
</dbReference>
<dbReference type="Gene3D" id="3.30.1540.10">
    <property type="entry name" value="formyl-coa transferase, domain 3"/>
    <property type="match status" value="1"/>
</dbReference>
<gene>
    <name evidence="1" type="ORF">RYX56_04580</name>
</gene>
<evidence type="ECO:0000313" key="1">
    <source>
        <dbReference type="EMBL" id="MDV2683650.1"/>
    </source>
</evidence>
<dbReference type="Proteomes" id="UP001287282">
    <property type="component" value="Unassembled WGS sequence"/>
</dbReference>
<dbReference type="InterPro" id="IPR003673">
    <property type="entry name" value="CoA-Trfase_fam_III"/>
</dbReference>
<dbReference type="GO" id="GO:0016740">
    <property type="term" value="F:transferase activity"/>
    <property type="evidence" value="ECO:0007669"/>
    <property type="project" value="UniProtKB-KW"/>
</dbReference>
<accession>A0ABU3X6Y1</accession>
<dbReference type="Pfam" id="PF02515">
    <property type="entry name" value="CoA_transf_3"/>
    <property type="match status" value="1"/>
</dbReference>
<dbReference type="Gene3D" id="3.40.50.10540">
    <property type="entry name" value="Crotonobetainyl-coa:carnitine coa-transferase, domain 1"/>
    <property type="match status" value="1"/>
</dbReference>
<organism evidence="1 2">
    <name type="scientific">Alkalihalophilus lindianensis</name>
    <dbReference type="NCBI Taxonomy" id="1630542"/>
    <lineage>
        <taxon>Bacteria</taxon>
        <taxon>Bacillati</taxon>
        <taxon>Bacillota</taxon>
        <taxon>Bacilli</taxon>
        <taxon>Bacillales</taxon>
        <taxon>Bacillaceae</taxon>
        <taxon>Alkalihalophilus</taxon>
    </lineage>
</organism>
<proteinExistence type="predicted"/>
<dbReference type="PANTHER" id="PTHR48228:SF5">
    <property type="entry name" value="ALPHA-METHYLACYL-COA RACEMASE"/>
    <property type="match status" value="1"/>
</dbReference>